<dbReference type="Pfam" id="PF00651">
    <property type="entry name" value="BTB"/>
    <property type="match status" value="1"/>
</dbReference>
<keyword evidence="4" id="KW-1185">Reference proteome</keyword>
<accession>A0A9P6QRX9</accession>
<dbReference type="InterPro" id="IPR000210">
    <property type="entry name" value="BTB/POZ_dom"/>
</dbReference>
<dbReference type="SUPFAM" id="SSF54695">
    <property type="entry name" value="POZ domain"/>
    <property type="match status" value="1"/>
</dbReference>
<dbReference type="PROSITE" id="PS50097">
    <property type="entry name" value="BTB"/>
    <property type="match status" value="1"/>
</dbReference>
<evidence type="ECO:0000313" key="4">
    <source>
        <dbReference type="Proteomes" id="UP000823405"/>
    </source>
</evidence>
<dbReference type="OrthoDB" id="6359816at2759"/>
<dbReference type="Proteomes" id="UP000823405">
    <property type="component" value="Unassembled WGS sequence"/>
</dbReference>
<dbReference type="Gene3D" id="3.30.710.10">
    <property type="entry name" value="Potassium Channel Kv1.1, Chain A"/>
    <property type="match status" value="1"/>
</dbReference>
<protein>
    <recommendedName>
        <fullName evidence="2">BTB domain-containing protein</fullName>
    </recommendedName>
</protein>
<evidence type="ECO:0000256" key="1">
    <source>
        <dbReference type="SAM" id="MobiDB-lite"/>
    </source>
</evidence>
<evidence type="ECO:0000259" key="2">
    <source>
        <dbReference type="PROSITE" id="PS50097"/>
    </source>
</evidence>
<evidence type="ECO:0000313" key="3">
    <source>
        <dbReference type="EMBL" id="KAG0291430.1"/>
    </source>
</evidence>
<feature type="domain" description="BTB" evidence="2">
    <location>
        <begin position="62"/>
        <end position="140"/>
    </location>
</feature>
<dbReference type="EMBL" id="JAAAIN010002624">
    <property type="protein sequence ID" value="KAG0291430.1"/>
    <property type="molecule type" value="Genomic_DNA"/>
</dbReference>
<name>A0A9P6QRX9_9FUNG</name>
<dbReference type="AlphaFoldDB" id="A0A9P6QRX9"/>
<gene>
    <name evidence="3" type="ORF">BGZ97_005879</name>
</gene>
<dbReference type="InterPro" id="IPR011333">
    <property type="entry name" value="SKP1/BTB/POZ_sf"/>
</dbReference>
<dbReference type="CDD" id="cd18186">
    <property type="entry name" value="BTB_POZ_ZBTB_KLHL-like"/>
    <property type="match status" value="1"/>
</dbReference>
<feature type="region of interest" description="Disordered" evidence="1">
    <location>
        <begin position="151"/>
        <end position="174"/>
    </location>
</feature>
<sequence>ISSYQVIDPVLRHYRTFLVIAGAEEMVHVIGVVQAEGGRERGFMENQILKHFESQSQQTGFMDIVFKFEEGLDILAHKVVLASASRSYFDPIAGVWSSSAIMDPKELVAETIDLSEYGSIRDAFWGLLYYFYSDTLIQSNGAPVLECEKRGGEPAVAEEPNSDDEGEWEDRQKTQVEDKLALRVQYLMELQRRVGEV</sequence>
<feature type="non-terminal residue" evidence="3">
    <location>
        <position position="1"/>
    </location>
</feature>
<organism evidence="3 4">
    <name type="scientific">Linnemannia gamsii</name>
    <dbReference type="NCBI Taxonomy" id="64522"/>
    <lineage>
        <taxon>Eukaryota</taxon>
        <taxon>Fungi</taxon>
        <taxon>Fungi incertae sedis</taxon>
        <taxon>Mucoromycota</taxon>
        <taxon>Mortierellomycotina</taxon>
        <taxon>Mortierellomycetes</taxon>
        <taxon>Mortierellales</taxon>
        <taxon>Mortierellaceae</taxon>
        <taxon>Linnemannia</taxon>
    </lineage>
</organism>
<proteinExistence type="predicted"/>
<reference evidence="3" key="1">
    <citation type="journal article" date="2020" name="Fungal Divers.">
        <title>Resolving the Mortierellaceae phylogeny through synthesis of multi-gene phylogenetics and phylogenomics.</title>
        <authorList>
            <person name="Vandepol N."/>
            <person name="Liber J."/>
            <person name="Desiro A."/>
            <person name="Na H."/>
            <person name="Kennedy M."/>
            <person name="Barry K."/>
            <person name="Grigoriev I.V."/>
            <person name="Miller A.N."/>
            <person name="O'Donnell K."/>
            <person name="Stajich J.E."/>
            <person name="Bonito G."/>
        </authorList>
    </citation>
    <scope>NUCLEOTIDE SEQUENCE</scope>
    <source>
        <strain evidence="3">NVP60</strain>
    </source>
</reference>
<comment type="caution">
    <text evidence="3">The sequence shown here is derived from an EMBL/GenBank/DDBJ whole genome shotgun (WGS) entry which is preliminary data.</text>
</comment>